<dbReference type="Pfam" id="PF00078">
    <property type="entry name" value="RVT_1"/>
    <property type="match status" value="1"/>
</dbReference>
<keyword evidence="3" id="KW-1185">Reference proteome</keyword>
<dbReference type="AlphaFoldDB" id="A0AAE1WJ94"/>
<evidence type="ECO:0000313" key="3">
    <source>
        <dbReference type="Proteomes" id="UP001289374"/>
    </source>
</evidence>
<name>A0AAE1WJ94_9LAMI</name>
<dbReference type="GO" id="GO:0003676">
    <property type="term" value="F:nucleic acid binding"/>
    <property type="evidence" value="ECO:0007669"/>
    <property type="project" value="InterPro"/>
</dbReference>
<dbReference type="PROSITE" id="PS50879">
    <property type="entry name" value="RNASE_H_1"/>
    <property type="match status" value="1"/>
</dbReference>
<accession>A0AAE1WJ94</accession>
<dbReference type="GO" id="GO:0004523">
    <property type="term" value="F:RNA-DNA hybrid ribonuclease activity"/>
    <property type="evidence" value="ECO:0007669"/>
    <property type="project" value="InterPro"/>
</dbReference>
<dbReference type="CDD" id="cd01647">
    <property type="entry name" value="RT_LTR"/>
    <property type="match status" value="1"/>
</dbReference>
<protein>
    <submittedName>
        <fullName evidence="2">Retrovirus-related Pol polyprotein from transposon.6</fullName>
    </submittedName>
</protein>
<dbReference type="InterPro" id="IPR036397">
    <property type="entry name" value="RNaseH_sf"/>
</dbReference>
<organism evidence="2 3">
    <name type="scientific">Sesamum angolense</name>
    <dbReference type="NCBI Taxonomy" id="2727404"/>
    <lineage>
        <taxon>Eukaryota</taxon>
        <taxon>Viridiplantae</taxon>
        <taxon>Streptophyta</taxon>
        <taxon>Embryophyta</taxon>
        <taxon>Tracheophyta</taxon>
        <taxon>Spermatophyta</taxon>
        <taxon>Magnoliopsida</taxon>
        <taxon>eudicotyledons</taxon>
        <taxon>Gunneridae</taxon>
        <taxon>Pentapetalae</taxon>
        <taxon>asterids</taxon>
        <taxon>lamiids</taxon>
        <taxon>Lamiales</taxon>
        <taxon>Pedaliaceae</taxon>
        <taxon>Sesamum</taxon>
    </lineage>
</organism>
<dbReference type="InterPro" id="IPR002156">
    <property type="entry name" value="RNaseH_domain"/>
</dbReference>
<gene>
    <name evidence="2" type="ORF">Sango_1887600</name>
</gene>
<feature type="domain" description="RNase H type-1" evidence="1">
    <location>
        <begin position="401"/>
        <end position="489"/>
    </location>
</feature>
<dbReference type="Pfam" id="PF13456">
    <property type="entry name" value="RVT_3"/>
    <property type="match status" value="1"/>
</dbReference>
<dbReference type="PANTHER" id="PTHR48475">
    <property type="entry name" value="RIBONUCLEASE H"/>
    <property type="match status" value="1"/>
</dbReference>
<dbReference type="InterPro" id="IPR043128">
    <property type="entry name" value="Rev_trsase/Diguanyl_cyclase"/>
</dbReference>
<dbReference type="Gene3D" id="3.10.10.10">
    <property type="entry name" value="HIV Type 1 Reverse Transcriptase, subunit A, domain 1"/>
    <property type="match status" value="1"/>
</dbReference>
<dbReference type="CDD" id="cd09279">
    <property type="entry name" value="RNase_HI_like"/>
    <property type="match status" value="1"/>
</dbReference>
<dbReference type="EMBL" id="JACGWL010000010">
    <property type="protein sequence ID" value="KAK4394168.1"/>
    <property type="molecule type" value="Genomic_DNA"/>
</dbReference>
<dbReference type="PANTHER" id="PTHR48475:SF1">
    <property type="entry name" value="RNASE H TYPE-1 DOMAIN-CONTAINING PROTEIN"/>
    <property type="match status" value="1"/>
</dbReference>
<evidence type="ECO:0000313" key="2">
    <source>
        <dbReference type="EMBL" id="KAK4394168.1"/>
    </source>
</evidence>
<dbReference type="SUPFAM" id="SSF56672">
    <property type="entry name" value="DNA/RNA polymerases"/>
    <property type="match status" value="1"/>
</dbReference>
<comment type="caution">
    <text evidence="2">The sequence shown here is derived from an EMBL/GenBank/DDBJ whole genome shotgun (WGS) entry which is preliminary data.</text>
</comment>
<sequence length="489" mass="54623">MQLARQGKISLEEDSAATNAITIRSGHVNGNKDSCNAMHGDDVTSNGDTLFEKKDSSDADDCMSTIIFTYEDLLLGSKPHNRPLFVAGYGFMPSTQEEEEEHEALAIDEKGFDPKAFKLLIKVGYDPKEKLSLGKLPPEATGKKILENLSSIDLAPTEKEFHGTTNRQSIFDRVLNAKAQTVIFTQVQFDDEDDKESVASSNYISNGAEEDITRTYHITLIEDGEVEEEDTEDAPAELEEDATTSHEALSFMDGSSGYNQICMALADEELTAFRTPKGSYCYKVMPFGLKNADATYQSAMQRIFNDMLHKNIECYVDDLVLKSKKREDHFHDLRKYVMAKPVLSDRLVRWYLQLQQFEITYVPQKAVKGQVLADFLADHPMPAEWALSDDLLDEDVLVIEVTPSWKMYFDGACQKEGVGAGVVFVTLEAKVQPFSFTSTQNCSNNVAEYQALILGLEIAVDAKQLSLKVYGDSQLVVNQLLGLYEVKKP</sequence>
<evidence type="ECO:0000259" key="1">
    <source>
        <dbReference type="PROSITE" id="PS50879"/>
    </source>
</evidence>
<dbReference type="Proteomes" id="UP001289374">
    <property type="component" value="Unassembled WGS sequence"/>
</dbReference>
<dbReference type="Gene3D" id="3.30.420.10">
    <property type="entry name" value="Ribonuclease H-like superfamily/Ribonuclease H"/>
    <property type="match status" value="1"/>
</dbReference>
<dbReference type="Gene3D" id="3.30.70.270">
    <property type="match status" value="1"/>
</dbReference>
<reference evidence="2" key="1">
    <citation type="submission" date="2020-06" db="EMBL/GenBank/DDBJ databases">
        <authorList>
            <person name="Li T."/>
            <person name="Hu X."/>
            <person name="Zhang T."/>
            <person name="Song X."/>
            <person name="Zhang H."/>
            <person name="Dai N."/>
            <person name="Sheng W."/>
            <person name="Hou X."/>
            <person name="Wei L."/>
        </authorList>
    </citation>
    <scope>NUCLEOTIDE SEQUENCE</scope>
    <source>
        <strain evidence="2">K16</strain>
        <tissue evidence="2">Leaf</tissue>
    </source>
</reference>
<reference evidence="2" key="2">
    <citation type="journal article" date="2024" name="Plant">
        <title>Genomic evolution and insights into agronomic trait innovations of Sesamum species.</title>
        <authorList>
            <person name="Miao H."/>
            <person name="Wang L."/>
            <person name="Qu L."/>
            <person name="Liu H."/>
            <person name="Sun Y."/>
            <person name="Le M."/>
            <person name="Wang Q."/>
            <person name="Wei S."/>
            <person name="Zheng Y."/>
            <person name="Lin W."/>
            <person name="Duan Y."/>
            <person name="Cao H."/>
            <person name="Xiong S."/>
            <person name="Wang X."/>
            <person name="Wei L."/>
            <person name="Li C."/>
            <person name="Ma Q."/>
            <person name="Ju M."/>
            <person name="Zhao R."/>
            <person name="Li G."/>
            <person name="Mu C."/>
            <person name="Tian Q."/>
            <person name="Mei H."/>
            <person name="Zhang T."/>
            <person name="Gao T."/>
            <person name="Zhang H."/>
        </authorList>
    </citation>
    <scope>NUCLEOTIDE SEQUENCE</scope>
    <source>
        <strain evidence="2">K16</strain>
    </source>
</reference>
<proteinExistence type="predicted"/>
<dbReference type="InterPro" id="IPR000477">
    <property type="entry name" value="RT_dom"/>
</dbReference>
<dbReference type="InterPro" id="IPR043502">
    <property type="entry name" value="DNA/RNA_pol_sf"/>
</dbReference>